<name>A0ABY4V6R2_9GAMM</name>
<evidence type="ECO:0000313" key="1">
    <source>
        <dbReference type="EMBL" id="USD19957.1"/>
    </source>
</evidence>
<keyword evidence="2" id="KW-1185">Reference proteome</keyword>
<dbReference type="Proteomes" id="UP001055658">
    <property type="component" value="Chromosome"/>
</dbReference>
<evidence type="ECO:0000313" key="2">
    <source>
        <dbReference type="Proteomes" id="UP001055658"/>
    </source>
</evidence>
<dbReference type="EMBL" id="CP092418">
    <property type="protein sequence ID" value="USD19957.1"/>
    <property type="molecule type" value="Genomic_DNA"/>
</dbReference>
<sequence length="321" mass="34448">MINLCNTMSGHFRLEVSKRGARGSRIPVNKNGAGHWFKNLILNQGLNKLADSSLSQITDNCHVGSGGTAPAETQTALVLPLANTSNRVETTHGVESSGTPYVWKRMRFEFAEGAAAGNIAELGLGDSSDNNSLFCRALVKDAQGNPTALTVLDDEILSVTYELRIYPPLSDLVGTIELEGVVYDYIARAANIDLVQPNGFQYGWSFDKSARYVAFSSANIIHAYSGPIGAVDDIPSGNSETIQSWDNVSAEAYVANAYQATLVFTAGTSIWNLAGGIRSLALPLGFSAWQIQFTSQVDGSTIPKDADRILKIAVTHSWGRA</sequence>
<gene>
    <name evidence="1" type="ORF">MJO52_12800</name>
</gene>
<proteinExistence type="predicted"/>
<dbReference type="RefSeq" id="WP_252082047.1">
    <property type="nucleotide sequence ID" value="NZ_CP092418.1"/>
</dbReference>
<accession>A0ABY4V6R2</accession>
<protein>
    <submittedName>
        <fullName evidence="1">Uncharacterized protein</fullName>
    </submittedName>
</protein>
<organism evidence="1 2">
    <name type="scientific">Microbulbifer variabilis</name>
    <dbReference type="NCBI Taxonomy" id="266805"/>
    <lineage>
        <taxon>Bacteria</taxon>
        <taxon>Pseudomonadati</taxon>
        <taxon>Pseudomonadota</taxon>
        <taxon>Gammaproteobacteria</taxon>
        <taxon>Cellvibrionales</taxon>
        <taxon>Microbulbiferaceae</taxon>
        <taxon>Microbulbifer</taxon>
    </lineage>
</organism>
<reference evidence="1" key="1">
    <citation type="submission" date="2022-02" db="EMBL/GenBank/DDBJ databases">
        <title>Coral-associated bacteria.</title>
        <authorList>
            <person name="Tang K."/>
            <person name="Wang X."/>
        </authorList>
    </citation>
    <scope>NUCLEOTIDE SEQUENCE</scope>
    <source>
        <strain evidence="1">SCSIO 43006</strain>
    </source>
</reference>